<dbReference type="GO" id="GO:0044877">
    <property type="term" value="F:protein-containing complex binding"/>
    <property type="evidence" value="ECO:0007669"/>
    <property type="project" value="TreeGrafter"/>
</dbReference>
<dbReference type="EMBL" id="CP035503">
    <property type="protein sequence ID" value="QDL36296.1"/>
    <property type="molecule type" value="Genomic_DNA"/>
</dbReference>
<dbReference type="KEGG" id="rhf:EUB48_02515"/>
<dbReference type="AlphaFoldDB" id="A0A515D7B6"/>
<evidence type="ECO:0000259" key="1">
    <source>
        <dbReference type="Pfam" id="PF01370"/>
    </source>
</evidence>
<protein>
    <submittedName>
        <fullName evidence="2">Complex I NDUFA9 subunit family protein</fullName>
    </submittedName>
</protein>
<dbReference type="PANTHER" id="PTHR12126:SF11">
    <property type="entry name" value="NADH DEHYDROGENASE [UBIQUINONE] 1 ALPHA SUBCOMPLEX SUBUNIT 9, MITOCHONDRIAL"/>
    <property type="match status" value="1"/>
</dbReference>
<dbReference type="SUPFAM" id="SSF51735">
    <property type="entry name" value="NAD(P)-binding Rossmann-fold domains"/>
    <property type="match status" value="1"/>
</dbReference>
<dbReference type="Proteomes" id="UP000316798">
    <property type="component" value="Chromosome"/>
</dbReference>
<dbReference type="RefSeq" id="WP_142817471.1">
    <property type="nucleotide sequence ID" value="NZ_CP035503.1"/>
</dbReference>
<name>A0A515D7B6_9BURK</name>
<dbReference type="OrthoDB" id="5292533at2"/>
<organism evidence="2 3">
    <name type="scientific">Rhodoferax sediminis</name>
    <dbReference type="NCBI Taxonomy" id="2509614"/>
    <lineage>
        <taxon>Bacteria</taxon>
        <taxon>Pseudomonadati</taxon>
        <taxon>Pseudomonadota</taxon>
        <taxon>Betaproteobacteria</taxon>
        <taxon>Burkholderiales</taxon>
        <taxon>Comamonadaceae</taxon>
        <taxon>Rhodoferax</taxon>
    </lineage>
</organism>
<dbReference type="CDD" id="cd05271">
    <property type="entry name" value="NDUFA9_like_SDR_a"/>
    <property type="match status" value="1"/>
</dbReference>
<dbReference type="InterPro" id="IPR051207">
    <property type="entry name" value="ComplexI_NDUFA9_subunit"/>
</dbReference>
<dbReference type="Pfam" id="PF01370">
    <property type="entry name" value="Epimerase"/>
    <property type="match status" value="1"/>
</dbReference>
<sequence length="314" mass="34093">MNKILILGGTGFVGSHLCEKLTRLAWRSTVPTRRLAGAKHLWMLPLLDLFEADVHDEAALTRLVAGHDAVVNLVGLLHGNEAAFDKMHVQLPQKLARACAATGVRRVVHVSALGAGNDAPSMYQRSKARGEEVLRAADLDLTVLRPSVIFGPEDKFLNLFARLQRVFPVLPLAGSAAKFQPVWVEDVAAAVVTSLQERRRIGETYEACGPQVLTLKELVQLAGRYSGRERPIIPLPMALGRLQALLMEMAPGEPLISRDNLDAMKVDNIASGLLPGLQALGITPSALSTIAPSYLHTQGQEDELLAMRRTAGRF</sequence>
<accession>A0A515D7B6</accession>
<dbReference type="InterPro" id="IPR001509">
    <property type="entry name" value="Epimerase_deHydtase"/>
</dbReference>
<dbReference type="Gene3D" id="3.40.50.720">
    <property type="entry name" value="NAD(P)-binding Rossmann-like Domain"/>
    <property type="match status" value="1"/>
</dbReference>
<evidence type="ECO:0000313" key="3">
    <source>
        <dbReference type="Proteomes" id="UP000316798"/>
    </source>
</evidence>
<dbReference type="InterPro" id="IPR036291">
    <property type="entry name" value="NAD(P)-bd_dom_sf"/>
</dbReference>
<feature type="domain" description="NAD-dependent epimerase/dehydratase" evidence="1">
    <location>
        <begin position="4"/>
        <end position="206"/>
    </location>
</feature>
<gene>
    <name evidence="2" type="ORF">EUB48_02515</name>
</gene>
<keyword evidence="3" id="KW-1185">Reference proteome</keyword>
<dbReference type="PANTHER" id="PTHR12126">
    <property type="entry name" value="NADH-UBIQUINONE OXIDOREDUCTASE 39 KDA SUBUNIT-RELATED"/>
    <property type="match status" value="1"/>
</dbReference>
<evidence type="ECO:0000313" key="2">
    <source>
        <dbReference type="EMBL" id="QDL36296.1"/>
    </source>
</evidence>
<reference evidence="2 3" key="1">
    <citation type="submission" date="2019-01" db="EMBL/GenBank/DDBJ databases">
        <title>Genomic insights into a novel species Rhodoferax sp.</title>
        <authorList>
            <person name="Jin L."/>
        </authorList>
    </citation>
    <scope>NUCLEOTIDE SEQUENCE [LARGE SCALE GENOMIC DNA]</scope>
    <source>
        <strain evidence="2 3">CHu59-6-5</strain>
    </source>
</reference>
<proteinExistence type="predicted"/>